<dbReference type="EMBL" id="DUZY01000007">
    <property type="protein sequence ID" value="DAD44366.1"/>
    <property type="molecule type" value="Genomic_DNA"/>
</dbReference>
<protein>
    <submittedName>
        <fullName evidence="1">Uncharacterized protein</fullName>
    </submittedName>
</protein>
<gene>
    <name evidence="1" type="ORF">HUJ06_002596</name>
</gene>
<dbReference type="Proteomes" id="UP000607653">
    <property type="component" value="Unassembled WGS sequence"/>
</dbReference>
<organism evidence="1 2">
    <name type="scientific">Nelumbo nucifera</name>
    <name type="common">Sacred lotus</name>
    <dbReference type="NCBI Taxonomy" id="4432"/>
    <lineage>
        <taxon>Eukaryota</taxon>
        <taxon>Viridiplantae</taxon>
        <taxon>Streptophyta</taxon>
        <taxon>Embryophyta</taxon>
        <taxon>Tracheophyta</taxon>
        <taxon>Spermatophyta</taxon>
        <taxon>Magnoliopsida</taxon>
        <taxon>Proteales</taxon>
        <taxon>Nelumbonaceae</taxon>
        <taxon>Nelumbo</taxon>
    </lineage>
</organism>
<keyword evidence="2" id="KW-1185">Reference proteome</keyword>
<proteinExistence type="predicted"/>
<dbReference type="AlphaFoldDB" id="A0A822ZN48"/>
<reference evidence="1 2" key="1">
    <citation type="journal article" date="2020" name="Mol. Biol. Evol.">
        <title>Distinct Expression and Methylation Patterns for Genes with Different Fates following a Single Whole-Genome Duplication in Flowering Plants.</title>
        <authorList>
            <person name="Shi T."/>
            <person name="Rahmani R.S."/>
            <person name="Gugger P.F."/>
            <person name="Wang M."/>
            <person name="Li H."/>
            <person name="Zhang Y."/>
            <person name="Li Z."/>
            <person name="Wang Q."/>
            <person name="Van de Peer Y."/>
            <person name="Marchal K."/>
            <person name="Chen J."/>
        </authorList>
    </citation>
    <scope>NUCLEOTIDE SEQUENCE [LARGE SCALE GENOMIC DNA]</scope>
    <source>
        <tissue evidence="1">Leaf</tissue>
    </source>
</reference>
<sequence>MQGDSSDYRGEKDWRLKRRRDAGRFERLESREEMNTREREENIHKREGAYIDFVKLNKGAILS</sequence>
<accession>A0A822ZN48</accession>
<evidence type="ECO:0000313" key="1">
    <source>
        <dbReference type="EMBL" id="DAD44366.1"/>
    </source>
</evidence>
<evidence type="ECO:0000313" key="2">
    <source>
        <dbReference type="Proteomes" id="UP000607653"/>
    </source>
</evidence>
<comment type="caution">
    <text evidence="1">The sequence shown here is derived from an EMBL/GenBank/DDBJ whole genome shotgun (WGS) entry which is preliminary data.</text>
</comment>
<name>A0A822ZN48_NELNU</name>